<dbReference type="AlphaFoldDB" id="A0A151TJC6"/>
<dbReference type="GO" id="GO:0046872">
    <property type="term" value="F:metal ion binding"/>
    <property type="evidence" value="ECO:0007669"/>
    <property type="project" value="UniProtKB-KW"/>
</dbReference>
<protein>
    <submittedName>
        <fullName evidence="4">Retrovirus-related Pol polyprotein from transposon TNT 1-94</fullName>
    </submittedName>
</protein>
<dbReference type="InterPro" id="IPR025724">
    <property type="entry name" value="GAG-pre-integrase_dom"/>
</dbReference>
<dbReference type="GO" id="GO:0003676">
    <property type="term" value="F:nucleic acid binding"/>
    <property type="evidence" value="ECO:0007669"/>
    <property type="project" value="InterPro"/>
</dbReference>
<dbReference type="Pfam" id="PF25597">
    <property type="entry name" value="SH3_retrovirus"/>
    <property type="match status" value="1"/>
</dbReference>
<accession>A0A151TJC6</accession>
<dbReference type="InterPro" id="IPR012337">
    <property type="entry name" value="RNaseH-like_sf"/>
</dbReference>
<dbReference type="PROSITE" id="PS50994">
    <property type="entry name" value="INTEGRASE"/>
    <property type="match status" value="1"/>
</dbReference>
<evidence type="ECO:0000313" key="4">
    <source>
        <dbReference type="EMBL" id="KYP67096.1"/>
    </source>
</evidence>
<evidence type="ECO:0000256" key="1">
    <source>
        <dbReference type="ARBA" id="ARBA00022723"/>
    </source>
</evidence>
<evidence type="ECO:0000256" key="2">
    <source>
        <dbReference type="ARBA" id="ARBA00022801"/>
    </source>
</evidence>
<dbReference type="InterPro" id="IPR036397">
    <property type="entry name" value="RNaseH_sf"/>
</dbReference>
<dbReference type="InterPro" id="IPR043502">
    <property type="entry name" value="DNA/RNA_pol_sf"/>
</dbReference>
<dbReference type="SUPFAM" id="SSF53098">
    <property type="entry name" value="Ribonuclease H-like"/>
    <property type="match status" value="1"/>
</dbReference>
<reference evidence="4 5" key="1">
    <citation type="journal article" date="2012" name="Nat. Biotechnol.">
        <title>Draft genome sequence of pigeonpea (Cajanus cajan), an orphan legume crop of resource-poor farmers.</title>
        <authorList>
            <person name="Varshney R.K."/>
            <person name="Chen W."/>
            <person name="Li Y."/>
            <person name="Bharti A.K."/>
            <person name="Saxena R.K."/>
            <person name="Schlueter J.A."/>
            <person name="Donoghue M.T."/>
            <person name="Azam S."/>
            <person name="Fan G."/>
            <person name="Whaley A.M."/>
            <person name="Farmer A.D."/>
            <person name="Sheridan J."/>
            <person name="Iwata A."/>
            <person name="Tuteja R."/>
            <person name="Penmetsa R.V."/>
            <person name="Wu W."/>
            <person name="Upadhyaya H.D."/>
            <person name="Yang S.P."/>
            <person name="Shah T."/>
            <person name="Saxena K.B."/>
            <person name="Michael T."/>
            <person name="McCombie W.R."/>
            <person name="Yang B."/>
            <person name="Zhang G."/>
            <person name="Yang H."/>
            <person name="Wang J."/>
            <person name="Spillane C."/>
            <person name="Cook D.R."/>
            <person name="May G.D."/>
            <person name="Xu X."/>
            <person name="Jackson S.A."/>
        </authorList>
    </citation>
    <scope>NUCLEOTIDE SEQUENCE [LARGE SCALE GENOMIC DNA]</scope>
    <source>
        <strain evidence="5">cv. Asha</strain>
    </source>
</reference>
<dbReference type="GO" id="GO:0015074">
    <property type="term" value="P:DNA integration"/>
    <property type="evidence" value="ECO:0007669"/>
    <property type="project" value="InterPro"/>
</dbReference>
<dbReference type="Pfam" id="PF13976">
    <property type="entry name" value="gag_pre-integrs"/>
    <property type="match status" value="1"/>
</dbReference>
<dbReference type="GO" id="GO:0016787">
    <property type="term" value="F:hydrolase activity"/>
    <property type="evidence" value="ECO:0007669"/>
    <property type="project" value="UniProtKB-KW"/>
</dbReference>
<proteinExistence type="predicted"/>
<dbReference type="InterPro" id="IPR001584">
    <property type="entry name" value="Integrase_cat-core"/>
</dbReference>
<dbReference type="CDD" id="cd09272">
    <property type="entry name" value="RNase_HI_RT_Ty1"/>
    <property type="match status" value="1"/>
</dbReference>
<evidence type="ECO:0000313" key="5">
    <source>
        <dbReference type="Proteomes" id="UP000075243"/>
    </source>
</evidence>
<dbReference type="PANTHER" id="PTHR42648">
    <property type="entry name" value="TRANSPOSASE, PUTATIVE-RELATED"/>
    <property type="match status" value="1"/>
</dbReference>
<dbReference type="Pfam" id="PF00665">
    <property type="entry name" value="rve"/>
    <property type="match status" value="1"/>
</dbReference>
<dbReference type="InterPro" id="IPR057670">
    <property type="entry name" value="SH3_retrovirus"/>
</dbReference>
<gene>
    <name evidence="4" type="ORF">KK1_013416</name>
</gene>
<keyword evidence="5" id="KW-1185">Reference proteome</keyword>
<dbReference type="Gramene" id="C.cajan_13015.t">
    <property type="protein sequence ID" value="C.cajan_13015.t.cds1"/>
    <property type="gene ID" value="C.cajan_13015"/>
</dbReference>
<feature type="domain" description="Integrase catalytic" evidence="3">
    <location>
        <begin position="60"/>
        <end position="234"/>
    </location>
</feature>
<dbReference type="InterPro" id="IPR039537">
    <property type="entry name" value="Retrotran_Ty1/copia-like"/>
</dbReference>
<organism evidence="4 5">
    <name type="scientific">Cajanus cajan</name>
    <name type="common">Pigeon pea</name>
    <name type="synonym">Cajanus indicus</name>
    <dbReference type="NCBI Taxonomy" id="3821"/>
    <lineage>
        <taxon>Eukaryota</taxon>
        <taxon>Viridiplantae</taxon>
        <taxon>Streptophyta</taxon>
        <taxon>Embryophyta</taxon>
        <taxon>Tracheophyta</taxon>
        <taxon>Spermatophyta</taxon>
        <taxon>Magnoliopsida</taxon>
        <taxon>eudicotyledons</taxon>
        <taxon>Gunneridae</taxon>
        <taxon>Pentapetalae</taxon>
        <taxon>rosids</taxon>
        <taxon>fabids</taxon>
        <taxon>Fabales</taxon>
        <taxon>Fabaceae</taxon>
        <taxon>Papilionoideae</taxon>
        <taxon>50 kb inversion clade</taxon>
        <taxon>NPAAA clade</taxon>
        <taxon>indigoferoid/millettioid clade</taxon>
        <taxon>Phaseoleae</taxon>
        <taxon>Cajanus</taxon>
    </lineage>
</organism>
<name>A0A151TJC6_CAJCA</name>
<dbReference type="SUPFAM" id="SSF56672">
    <property type="entry name" value="DNA/RNA polymerases"/>
    <property type="match status" value="1"/>
</dbReference>
<dbReference type="PANTHER" id="PTHR42648:SF31">
    <property type="entry name" value="RNA-DIRECTED DNA POLYMERASE"/>
    <property type="match status" value="1"/>
</dbReference>
<evidence type="ECO:0000259" key="3">
    <source>
        <dbReference type="PROSITE" id="PS50994"/>
    </source>
</evidence>
<dbReference type="Pfam" id="PF07727">
    <property type="entry name" value="RVT_2"/>
    <property type="match status" value="1"/>
</dbReference>
<keyword evidence="1" id="KW-0479">Metal-binding</keyword>
<dbReference type="Proteomes" id="UP000075243">
    <property type="component" value="Chromosome 6"/>
</dbReference>
<dbReference type="EMBL" id="CM003608">
    <property type="protein sequence ID" value="KYP67096.1"/>
    <property type="molecule type" value="Genomic_DNA"/>
</dbReference>
<dbReference type="Gene3D" id="3.30.420.10">
    <property type="entry name" value="Ribonuclease H-like superfamily/Ribonuclease H"/>
    <property type="match status" value="1"/>
</dbReference>
<dbReference type="InterPro" id="IPR013103">
    <property type="entry name" value="RVT_2"/>
</dbReference>
<keyword evidence="2" id="KW-0378">Hydrolase</keyword>
<sequence length="850" mass="97513">MQPEIFEKSVNNFYSHNNDVWHLRLGHPSHEKLGNIQTMYPFVKFNKDKVPCEVCHLAKQKRLPFAYSSNTCDNVFDLIHIDIWGPLSIPSIFGHKYFLTIVENNARHTWIYFMKQKSETASLIQAFVAQTQTQFNKKIKIIRTDNGREFNMHEWFKDKGILHQTSCVETPQQNGIVERKHQHILGIARALIFQSGIPKSFWNHAVNHAVFLINRLPTRFLKGKSPYQILHDKLPDISYLKTFGCLCFASTIHSNRTKLDERARKCIFLGYKDGTKGCVLYDLKTREIFISRDVLFYEQNFPMLEKHNQQSKDNEHQTQVPSIQQSFFANDLFHLDNENVFHTNEPALTHIDGLNNNNQVQQVDNNHYTAVRHSQRERRPPSYLKDYHCTLATTGSSSNHPTVRYPISSCLSYNNLSSSHKQYIFSISSISEPKTFEEAVQHSCWRNAINDELQALDKNQTWILTSLPPGKKLIKCKWVFKVKHYSDGSIERHKARLVAKGFTQTEGIDFMETFSPVVKMTTIRLLLSIASASNWHLHQLDVNTAFLHGHLNEEVYMEPPPGLELQDEKLVCKLTKSIYGLRQASRQWNARLTEVLISLDYSKSKADYSLFTKKSSKGLTVILTYVDDLVLAGEDLDEINNVKQILHKEFGIKDLGQLKFFLGLEVARSAKGICLNQRKYALDLLQDTGLLASKPCSTPMDHTNHLHKASGPMFEDVTKYRRLLGRLIYLTNTRPDISYAVGKLSQSLDCPTVAHYQAALRVLKYIKNAPGKGLFFPVASDLKLTGYTDSDWSTCIDSRRSTSGFCFFLGQSLISWKSKKQSVVSRSSSEAEYRAMALATCESQWIVYLL</sequence>